<dbReference type="EMBL" id="BMFY01000014">
    <property type="protein sequence ID" value="GGA23626.1"/>
    <property type="molecule type" value="Genomic_DNA"/>
</dbReference>
<proteinExistence type="inferred from homology"/>
<reference evidence="4" key="2">
    <citation type="submission" date="2020-09" db="EMBL/GenBank/DDBJ databases">
        <authorList>
            <person name="Sun Q."/>
            <person name="Zhou Y."/>
        </authorList>
    </citation>
    <scope>NUCLEOTIDE SEQUENCE</scope>
    <source>
        <strain evidence="4">CGMCC 1.12785</strain>
    </source>
</reference>
<dbReference type="InterPro" id="IPR050902">
    <property type="entry name" value="ABC_Transporter_SBP"/>
</dbReference>
<evidence type="ECO:0000313" key="4">
    <source>
        <dbReference type="EMBL" id="GGA23626.1"/>
    </source>
</evidence>
<dbReference type="Gene3D" id="3.40.50.1980">
    <property type="entry name" value="Nitrogenase molybdenum iron protein domain"/>
    <property type="match status" value="2"/>
</dbReference>
<dbReference type="AlphaFoldDB" id="A0A8J2U029"/>
<keyword evidence="2" id="KW-0732">Signal</keyword>
<accession>A0A8J2U029</accession>
<comment type="similarity">
    <text evidence="1">Belongs to the bacterial solute-binding protein 8 family.</text>
</comment>
<dbReference type="RefSeq" id="WP_188551547.1">
    <property type="nucleotide sequence ID" value="NZ_BMFY01000014.1"/>
</dbReference>
<protein>
    <submittedName>
        <fullName evidence="4">Fe3+-hydroxamate ABC transporter substrate-binding protein</fullName>
    </submittedName>
</protein>
<evidence type="ECO:0000256" key="2">
    <source>
        <dbReference type="SAM" id="SignalP"/>
    </source>
</evidence>
<organism evidence="4 5">
    <name type="scientific">Sediminivirga luteola</name>
    <dbReference type="NCBI Taxonomy" id="1774748"/>
    <lineage>
        <taxon>Bacteria</taxon>
        <taxon>Bacillati</taxon>
        <taxon>Actinomycetota</taxon>
        <taxon>Actinomycetes</taxon>
        <taxon>Micrococcales</taxon>
        <taxon>Brevibacteriaceae</taxon>
        <taxon>Sediminivirga</taxon>
    </lineage>
</organism>
<dbReference type="SUPFAM" id="SSF53807">
    <property type="entry name" value="Helical backbone' metal receptor"/>
    <property type="match status" value="1"/>
</dbReference>
<dbReference type="InterPro" id="IPR002491">
    <property type="entry name" value="ABC_transptr_periplasmic_BD"/>
</dbReference>
<name>A0A8J2U029_9MICO</name>
<evidence type="ECO:0000256" key="1">
    <source>
        <dbReference type="ARBA" id="ARBA00008814"/>
    </source>
</evidence>
<dbReference type="PANTHER" id="PTHR30535">
    <property type="entry name" value="VITAMIN B12-BINDING PROTEIN"/>
    <property type="match status" value="1"/>
</dbReference>
<keyword evidence="5" id="KW-1185">Reference proteome</keyword>
<dbReference type="Proteomes" id="UP000616114">
    <property type="component" value="Unassembled WGS sequence"/>
</dbReference>
<gene>
    <name evidence="4" type="ORF">GCM10011333_28320</name>
</gene>
<dbReference type="PROSITE" id="PS51257">
    <property type="entry name" value="PROKAR_LIPOPROTEIN"/>
    <property type="match status" value="1"/>
</dbReference>
<evidence type="ECO:0000259" key="3">
    <source>
        <dbReference type="PROSITE" id="PS50983"/>
    </source>
</evidence>
<feature type="chain" id="PRO_5035286913" evidence="2">
    <location>
        <begin position="29"/>
        <end position="328"/>
    </location>
</feature>
<dbReference type="PANTHER" id="PTHR30535:SF34">
    <property type="entry name" value="MOLYBDATE-BINDING PROTEIN MOLA"/>
    <property type="match status" value="1"/>
</dbReference>
<evidence type="ECO:0000313" key="5">
    <source>
        <dbReference type="Proteomes" id="UP000616114"/>
    </source>
</evidence>
<dbReference type="PROSITE" id="PS50983">
    <property type="entry name" value="FE_B12_PBP"/>
    <property type="match status" value="1"/>
</dbReference>
<comment type="caution">
    <text evidence="4">The sequence shown here is derived from an EMBL/GenBank/DDBJ whole genome shotgun (WGS) entry which is preliminary data.</text>
</comment>
<reference evidence="4" key="1">
    <citation type="journal article" date="2014" name="Int. J. Syst. Evol. Microbiol.">
        <title>Complete genome sequence of Corynebacterium casei LMG S-19264T (=DSM 44701T), isolated from a smear-ripened cheese.</title>
        <authorList>
            <consortium name="US DOE Joint Genome Institute (JGI-PGF)"/>
            <person name="Walter F."/>
            <person name="Albersmeier A."/>
            <person name="Kalinowski J."/>
            <person name="Ruckert C."/>
        </authorList>
    </citation>
    <scope>NUCLEOTIDE SEQUENCE</scope>
    <source>
        <strain evidence="4">CGMCC 1.12785</strain>
    </source>
</reference>
<dbReference type="Pfam" id="PF01497">
    <property type="entry name" value="Peripla_BP_2"/>
    <property type="match status" value="1"/>
</dbReference>
<feature type="signal peptide" evidence="2">
    <location>
        <begin position="1"/>
        <end position="28"/>
    </location>
</feature>
<sequence length="328" mass="34013">MTRHAWRLVAPAGALLLGLAGCAPGAEADSADAGQGFPRTVENCGREIVLESEPENVLTIGSSALNYLAAAGAGDRIVARSGEFYVEEPDWASEAVAGAENITPEDPGTEQVLGTGADLVVHSGLFATTYEDLQGAGVPSLVTAGDCLHAGADIGEPPVDFGTINQQILEYGDLFGTQEVAAANVEANESVLDEATAQAAGLPERTAAALYYFGDGAPLSAYGGIGIINTQFEITNLSNVFATEETDFFDVSRESVLDADPDVLVVVYGFSGEDFEEASERLLAEPGFEELTAAREGALVGMRSDSTVNNPEAFAGLASLAEQLAELD</sequence>
<feature type="domain" description="Fe/B12 periplasmic-binding" evidence="3">
    <location>
        <begin position="56"/>
        <end position="328"/>
    </location>
</feature>